<feature type="transmembrane region" description="Helical" evidence="1">
    <location>
        <begin position="411"/>
        <end position="435"/>
    </location>
</feature>
<feature type="transmembrane region" description="Helical" evidence="1">
    <location>
        <begin position="215"/>
        <end position="236"/>
    </location>
</feature>
<name>A0A4Z0H297_9ACTN</name>
<feature type="transmembrane region" description="Helical" evidence="1">
    <location>
        <begin position="185"/>
        <end position="203"/>
    </location>
</feature>
<keyword evidence="3" id="KW-1185">Reference proteome</keyword>
<accession>A0A4Z0H297</accession>
<gene>
    <name evidence="2" type="ORF">E4099_20370</name>
</gene>
<keyword evidence="1" id="KW-1133">Transmembrane helix</keyword>
<dbReference type="AlphaFoldDB" id="A0A4Z0H297"/>
<organism evidence="2 3">
    <name type="scientific">Streptomyces palmae</name>
    <dbReference type="NCBI Taxonomy" id="1701085"/>
    <lineage>
        <taxon>Bacteria</taxon>
        <taxon>Bacillati</taxon>
        <taxon>Actinomycetota</taxon>
        <taxon>Actinomycetes</taxon>
        <taxon>Kitasatosporales</taxon>
        <taxon>Streptomycetaceae</taxon>
        <taxon>Streptomyces</taxon>
    </lineage>
</organism>
<proteinExistence type="predicted"/>
<reference evidence="2 3" key="1">
    <citation type="submission" date="2019-03" db="EMBL/GenBank/DDBJ databases">
        <authorList>
            <person name="Gonzalez-Pimentel J.L."/>
        </authorList>
    </citation>
    <scope>NUCLEOTIDE SEQUENCE [LARGE SCALE GENOMIC DNA]</scope>
    <source>
        <strain evidence="2 3">JCM 31289</strain>
    </source>
</reference>
<keyword evidence="1" id="KW-0472">Membrane</keyword>
<keyword evidence="1" id="KW-0812">Transmembrane</keyword>
<sequence>MDRLRAAAVTEPGRLRSIGAVLAVLILAFGTVTAWQVSERASSADAVVHRSQPLSADAARIYRSLADADATAAGGFLAGAKEPREVRVRYERDIRTASTRLAKAAANTGGSAAGREQITRLGERLPVYTGLVEAARANNRQGLPLGGAYLRYANDTMARELLPAARELYDIESARLDQDYTEAKAGPWAAVAIGVAALGALGWAQWRHRVRTNRVFNQGLLVATGCCTAMMLWLAVAHGMARAGLNESNDRGAASLRVLNQARIDTLRARGAENLTLVARGADVVTEGPDQGRDAYEVLFQEQLDELVGGSGRAEGPAAPDSLLGRAAALADDEAGRTPVAEALRGVREWQQRHRTARETDDKGDYDKALKTVIGKEGSTGESFDRVDTALSRALAHEQREFRSAADDGRAAFTGLAVGAGVLAVLGAAGAVLGIGRRLAEYR</sequence>
<evidence type="ECO:0008006" key="4">
    <source>
        <dbReference type="Google" id="ProtNLM"/>
    </source>
</evidence>
<dbReference type="Proteomes" id="UP000297948">
    <property type="component" value="Unassembled WGS sequence"/>
</dbReference>
<dbReference type="EMBL" id="SRID01000206">
    <property type="protein sequence ID" value="TGB02971.1"/>
    <property type="molecule type" value="Genomic_DNA"/>
</dbReference>
<dbReference type="OrthoDB" id="3218196at2"/>
<comment type="caution">
    <text evidence="2">The sequence shown here is derived from an EMBL/GenBank/DDBJ whole genome shotgun (WGS) entry which is preliminary data.</text>
</comment>
<protein>
    <recommendedName>
        <fullName evidence="4">Secreted protein</fullName>
    </recommendedName>
</protein>
<evidence type="ECO:0000256" key="1">
    <source>
        <dbReference type="SAM" id="Phobius"/>
    </source>
</evidence>
<evidence type="ECO:0000313" key="3">
    <source>
        <dbReference type="Proteomes" id="UP000297948"/>
    </source>
</evidence>
<evidence type="ECO:0000313" key="2">
    <source>
        <dbReference type="EMBL" id="TGB02971.1"/>
    </source>
</evidence>